<dbReference type="InterPro" id="IPR036755">
    <property type="entry name" value="SRS_dom_sf"/>
</dbReference>
<comment type="caution">
    <text evidence="3">The sequence shown here is derived from an EMBL/GenBank/DDBJ whole genome shotgun (WGS) entry which is preliminary data.</text>
</comment>
<dbReference type="RefSeq" id="XP_067918480.1">
    <property type="nucleotide sequence ID" value="XM_068069540.1"/>
</dbReference>
<keyword evidence="1" id="KW-0812">Transmembrane</keyword>
<feature type="domain" description="SRS" evidence="2">
    <location>
        <begin position="87"/>
        <end position="229"/>
    </location>
</feature>
<name>A0A2C6KJU1_9APIC</name>
<dbReference type="AlphaFoldDB" id="A0A2C6KJU1"/>
<dbReference type="PRINTS" id="PR01801">
    <property type="entry name" value="SURFCEANTIGN"/>
</dbReference>
<accession>A0A2C6KJU1</accession>
<dbReference type="VEuPathDB" id="ToxoDB:CSUI_009424"/>
<dbReference type="InterPro" id="IPR007226">
    <property type="entry name" value="SRS_dom"/>
</dbReference>
<proteinExistence type="predicted"/>
<keyword evidence="4" id="KW-1185">Reference proteome</keyword>
<dbReference type="SUPFAM" id="SSF74877">
    <property type="entry name" value="Major surface antigen p30, SAG1"/>
    <property type="match status" value="2"/>
</dbReference>
<keyword evidence="1" id="KW-1133">Transmembrane helix</keyword>
<feature type="domain" description="SRS" evidence="2">
    <location>
        <begin position="240"/>
        <end position="357"/>
    </location>
</feature>
<gene>
    <name evidence="3" type="ORF">CSUI_009424</name>
</gene>
<reference evidence="3 4" key="1">
    <citation type="journal article" date="2017" name="Int. J. Parasitol.">
        <title>The genome of the protozoan parasite Cystoisospora suis and a reverse vaccinology approach to identify vaccine candidates.</title>
        <authorList>
            <person name="Palmieri N."/>
            <person name="Shrestha A."/>
            <person name="Ruttkowski B."/>
            <person name="Beck T."/>
            <person name="Vogl C."/>
            <person name="Tomley F."/>
            <person name="Blake D.P."/>
            <person name="Joachim A."/>
        </authorList>
    </citation>
    <scope>NUCLEOTIDE SEQUENCE [LARGE SCALE GENOMIC DNA]</scope>
    <source>
        <strain evidence="3 4">Wien I</strain>
    </source>
</reference>
<sequence length="387" mass="41089">MLRHANTLCSRLFCLGYLSLRVTRWSSPFPNRFSMTMVSPLARGKSHDSSFFSNQLKVVFFVWAATVCAFASETDKEPAKSSRVTEQVATCTAPDPDAPKPATLTGSISQAKPTFELVCSTERSNAAVPAGLEKVCKQIEASSANRVQSTPLSACSQDPTTQCLLSDLLFPGATAAWKPVTVTKGSGSTQTKYQLTISKDELPLLDQQFFVGCMKANEADSSCQVNITVNARASEVSADNVVTCAYGKESNKTPVAVTLTSETNSFTLKCGSEGTQTPAEKDSYCSGTSVDACDLKKLTSIIPKAEASWWADVVANQSMKFTIPTDKFPSADTVFLVGCKKPEKEKDATSCNVKVTVKSSAASGFQGAFSFGVVSAVVLAVLSGAVA</sequence>
<dbReference type="EMBL" id="MIGC01005613">
    <property type="protein sequence ID" value="PHJ16755.1"/>
    <property type="molecule type" value="Genomic_DNA"/>
</dbReference>
<dbReference type="Pfam" id="PF04092">
    <property type="entry name" value="SAG"/>
    <property type="match status" value="2"/>
</dbReference>
<dbReference type="Proteomes" id="UP000221165">
    <property type="component" value="Unassembled WGS sequence"/>
</dbReference>
<dbReference type="GO" id="GO:0016020">
    <property type="term" value="C:membrane"/>
    <property type="evidence" value="ECO:0007669"/>
    <property type="project" value="InterPro"/>
</dbReference>
<evidence type="ECO:0000256" key="1">
    <source>
        <dbReference type="SAM" id="Phobius"/>
    </source>
</evidence>
<evidence type="ECO:0000313" key="3">
    <source>
        <dbReference type="EMBL" id="PHJ16755.1"/>
    </source>
</evidence>
<dbReference type="InterPro" id="IPR028352">
    <property type="entry name" value="Surface_antig_SAG1"/>
</dbReference>
<dbReference type="GeneID" id="94432751"/>
<feature type="transmembrane region" description="Helical" evidence="1">
    <location>
        <begin position="368"/>
        <end position="386"/>
    </location>
</feature>
<dbReference type="Gene3D" id="2.60.40.1320">
    <property type="entry name" value="SRS domain"/>
    <property type="match status" value="2"/>
</dbReference>
<evidence type="ECO:0000259" key="2">
    <source>
        <dbReference type="Pfam" id="PF04092"/>
    </source>
</evidence>
<keyword evidence="1" id="KW-0472">Membrane</keyword>
<protein>
    <submittedName>
        <fullName evidence="3">Srs domain-containing protein</fullName>
    </submittedName>
</protein>
<organism evidence="3 4">
    <name type="scientific">Cystoisospora suis</name>
    <dbReference type="NCBI Taxonomy" id="483139"/>
    <lineage>
        <taxon>Eukaryota</taxon>
        <taxon>Sar</taxon>
        <taxon>Alveolata</taxon>
        <taxon>Apicomplexa</taxon>
        <taxon>Conoidasida</taxon>
        <taxon>Coccidia</taxon>
        <taxon>Eucoccidiorida</taxon>
        <taxon>Eimeriorina</taxon>
        <taxon>Sarcocystidae</taxon>
        <taxon>Cystoisospora</taxon>
    </lineage>
</organism>
<evidence type="ECO:0000313" key="4">
    <source>
        <dbReference type="Proteomes" id="UP000221165"/>
    </source>
</evidence>